<protein>
    <submittedName>
        <fullName evidence="1">Uncharacterized protein</fullName>
    </submittedName>
</protein>
<comment type="caution">
    <text evidence="1">The sequence shown here is derived from an EMBL/GenBank/DDBJ whole genome shotgun (WGS) entry which is preliminary data.</text>
</comment>
<evidence type="ECO:0000313" key="1">
    <source>
        <dbReference type="EMBL" id="KAJ0089464.1"/>
    </source>
</evidence>
<evidence type="ECO:0000313" key="2">
    <source>
        <dbReference type="Proteomes" id="UP001164250"/>
    </source>
</evidence>
<organism evidence="1 2">
    <name type="scientific">Pistacia atlantica</name>
    <dbReference type="NCBI Taxonomy" id="434234"/>
    <lineage>
        <taxon>Eukaryota</taxon>
        <taxon>Viridiplantae</taxon>
        <taxon>Streptophyta</taxon>
        <taxon>Embryophyta</taxon>
        <taxon>Tracheophyta</taxon>
        <taxon>Spermatophyta</taxon>
        <taxon>Magnoliopsida</taxon>
        <taxon>eudicotyledons</taxon>
        <taxon>Gunneridae</taxon>
        <taxon>Pentapetalae</taxon>
        <taxon>rosids</taxon>
        <taxon>malvids</taxon>
        <taxon>Sapindales</taxon>
        <taxon>Anacardiaceae</taxon>
        <taxon>Pistacia</taxon>
    </lineage>
</organism>
<name>A0ACC1AS09_9ROSI</name>
<keyword evidence="2" id="KW-1185">Reference proteome</keyword>
<sequence>MKKFMDSESEIEHEAFLALWFSRFVLSPYNLIVKFVFPIAVHLARRTRIALAPAILASIYKDLSSLKENIVALTKLDNWGDEDNELAVTRRSPF</sequence>
<proteinExistence type="predicted"/>
<gene>
    <name evidence="1" type="ORF">Patl1_13456</name>
</gene>
<accession>A0ACC1AS09</accession>
<dbReference type="Proteomes" id="UP001164250">
    <property type="component" value="Chromosome 8"/>
</dbReference>
<dbReference type="EMBL" id="CM047904">
    <property type="protein sequence ID" value="KAJ0089464.1"/>
    <property type="molecule type" value="Genomic_DNA"/>
</dbReference>
<reference evidence="2" key="1">
    <citation type="journal article" date="2023" name="G3 (Bethesda)">
        <title>Genome assembly and association tests identify interacting loci associated with vigor, precocity, and sex in interspecific pistachio rootstocks.</title>
        <authorList>
            <person name="Palmer W."/>
            <person name="Jacygrad E."/>
            <person name="Sagayaradj S."/>
            <person name="Cavanaugh K."/>
            <person name="Han R."/>
            <person name="Bertier L."/>
            <person name="Beede B."/>
            <person name="Kafkas S."/>
            <person name="Golino D."/>
            <person name="Preece J."/>
            <person name="Michelmore R."/>
        </authorList>
    </citation>
    <scope>NUCLEOTIDE SEQUENCE [LARGE SCALE GENOMIC DNA]</scope>
</reference>